<dbReference type="InterPro" id="IPR026960">
    <property type="entry name" value="RVT-Znf"/>
</dbReference>
<dbReference type="Pfam" id="PF13966">
    <property type="entry name" value="zf-RVT"/>
    <property type="match status" value="1"/>
</dbReference>
<dbReference type="PANTHER" id="PTHR33116">
    <property type="entry name" value="REVERSE TRANSCRIPTASE ZINC-BINDING DOMAIN-CONTAINING PROTEIN-RELATED-RELATED"/>
    <property type="match status" value="1"/>
</dbReference>
<proteinExistence type="predicted"/>
<reference evidence="2 3" key="1">
    <citation type="submission" date="2020-05" db="EMBL/GenBank/DDBJ databases">
        <title>WGS assembly of Panicum virgatum.</title>
        <authorList>
            <person name="Lovell J.T."/>
            <person name="Jenkins J."/>
            <person name="Shu S."/>
            <person name="Juenger T.E."/>
            <person name="Schmutz J."/>
        </authorList>
    </citation>
    <scope>NUCLEOTIDE SEQUENCE [LARGE SCALE GENOMIC DNA]</scope>
    <source>
        <strain evidence="3">cv. AP13</strain>
    </source>
</reference>
<organism evidence="2 3">
    <name type="scientific">Panicum virgatum</name>
    <name type="common">Blackwell switchgrass</name>
    <dbReference type="NCBI Taxonomy" id="38727"/>
    <lineage>
        <taxon>Eukaryota</taxon>
        <taxon>Viridiplantae</taxon>
        <taxon>Streptophyta</taxon>
        <taxon>Embryophyta</taxon>
        <taxon>Tracheophyta</taxon>
        <taxon>Spermatophyta</taxon>
        <taxon>Magnoliopsida</taxon>
        <taxon>Liliopsida</taxon>
        <taxon>Poales</taxon>
        <taxon>Poaceae</taxon>
        <taxon>PACMAD clade</taxon>
        <taxon>Panicoideae</taxon>
        <taxon>Panicodae</taxon>
        <taxon>Paniceae</taxon>
        <taxon>Panicinae</taxon>
        <taxon>Panicum</taxon>
        <taxon>Panicum sect. Hiantes</taxon>
    </lineage>
</organism>
<evidence type="ECO:0000259" key="1">
    <source>
        <dbReference type="Pfam" id="PF13966"/>
    </source>
</evidence>
<accession>A0A8T0N110</accession>
<feature type="domain" description="Reverse transcriptase zinc-binding" evidence="1">
    <location>
        <begin position="159"/>
        <end position="256"/>
    </location>
</feature>
<evidence type="ECO:0000313" key="2">
    <source>
        <dbReference type="EMBL" id="KAG2540904.1"/>
    </source>
</evidence>
<dbReference type="Proteomes" id="UP000823388">
    <property type="component" value="Chromosome 9N"/>
</dbReference>
<sequence length="379" mass="43811">MGFRDFHCFNLAMLAKQVWRLFEDPDSLCARVLKAKYYPDGKLLQAKLKSGSSFTWQSILAGLECFKRGYIWRVGDDTQINIWEDRWIPGSHNLKVLTPRGNIVISTVDELINPIDGRWDEEMIRSLFWPVDVHRILQIPIYDGREDLIAWNQNRNGLFTVKSAYHCQWSHKFESRSNIVEAGASNSQTLWKKLWKLSSPGKIKNFAWRALHGCIPCHVILVNKHIINVVNCPVCQTEAEDIRRILFSCSRAREIWRLLGVWQYIERLLMIDISGSVLIQEIIRNGGEESDLKVGRAELIITGCWYIWWQRRQLVHGEEIENPSRSAMSITAVTSNYYVASKKGVVINQGWRKPSEGYMMINIDGAFDEIRGAEVRVLS</sequence>
<gene>
    <name evidence="2" type="ORF">PVAP13_9NG588514</name>
</gene>
<evidence type="ECO:0000313" key="3">
    <source>
        <dbReference type="Proteomes" id="UP000823388"/>
    </source>
</evidence>
<dbReference type="AlphaFoldDB" id="A0A8T0N110"/>
<comment type="caution">
    <text evidence="2">The sequence shown here is derived from an EMBL/GenBank/DDBJ whole genome shotgun (WGS) entry which is preliminary data.</text>
</comment>
<name>A0A8T0N110_PANVG</name>
<dbReference type="EMBL" id="CM029054">
    <property type="protein sequence ID" value="KAG2540904.1"/>
    <property type="molecule type" value="Genomic_DNA"/>
</dbReference>
<protein>
    <recommendedName>
        <fullName evidence="1">Reverse transcriptase zinc-binding domain-containing protein</fullName>
    </recommendedName>
</protein>
<dbReference type="PANTHER" id="PTHR33116:SF86">
    <property type="entry name" value="REVERSE TRANSCRIPTASE DOMAIN-CONTAINING PROTEIN"/>
    <property type="match status" value="1"/>
</dbReference>
<keyword evidence="3" id="KW-1185">Reference proteome</keyword>